<protein>
    <submittedName>
        <fullName evidence="1">DDE_3 domain-containing protein</fullName>
    </submittedName>
</protein>
<dbReference type="Pfam" id="PF13358">
    <property type="entry name" value="DDE_3"/>
    <property type="match status" value="1"/>
</dbReference>
<dbReference type="Gene3D" id="3.30.420.10">
    <property type="entry name" value="Ribonuclease H-like superfamily/Ribonuclease H"/>
    <property type="match status" value="1"/>
</dbReference>
<dbReference type="AlphaFoldDB" id="A0A2A6BTL6"/>
<evidence type="ECO:0000313" key="2">
    <source>
        <dbReference type="Proteomes" id="UP000005239"/>
    </source>
</evidence>
<accession>A0A8R1UIR8</accession>
<gene>
    <name evidence="1" type="primary">WBGene00113178</name>
</gene>
<keyword evidence="2" id="KW-1185">Reference proteome</keyword>
<dbReference type="GO" id="GO:0003676">
    <property type="term" value="F:nucleic acid binding"/>
    <property type="evidence" value="ECO:0007669"/>
    <property type="project" value="InterPro"/>
</dbReference>
<dbReference type="OrthoDB" id="106945at2759"/>
<dbReference type="PANTHER" id="PTHR23022">
    <property type="entry name" value="TRANSPOSABLE ELEMENT-RELATED"/>
    <property type="match status" value="1"/>
</dbReference>
<reference evidence="2" key="1">
    <citation type="journal article" date="2008" name="Nat. Genet.">
        <title>The Pristionchus pacificus genome provides a unique perspective on nematode lifestyle and parasitism.</title>
        <authorList>
            <person name="Dieterich C."/>
            <person name="Clifton S.W."/>
            <person name="Schuster L.N."/>
            <person name="Chinwalla A."/>
            <person name="Delehaunty K."/>
            <person name="Dinkelacker I."/>
            <person name="Fulton L."/>
            <person name="Fulton R."/>
            <person name="Godfrey J."/>
            <person name="Minx P."/>
            <person name="Mitreva M."/>
            <person name="Roeseler W."/>
            <person name="Tian H."/>
            <person name="Witte H."/>
            <person name="Yang S.P."/>
            <person name="Wilson R.K."/>
            <person name="Sommer R.J."/>
        </authorList>
    </citation>
    <scope>NUCLEOTIDE SEQUENCE [LARGE SCALE GENOMIC DNA]</scope>
    <source>
        <strain evidence="2">PS312</strain>
    </source>
</reference>
<dbReference type="InterPro" id="IPR052338">
    <property type="entry name" value="Transposase_5"/>
</dbReference>
<dbReference type="Proteomes" id="UP000005239">
    <property type="component" value="Unassembled WGS sequence"/>
</dbReference>
<dbReference type="EnsemblMetazoa" id="PPA23624.1">
    <property type="protein sequence ID" value="PPA23624.1"/>
    <property type="gene ID" value="WBGene00113178"/>
</dbReference>
<proteinExistence type="predicted"/>
<organism evidence="1 2">
    <name type="scientific">Pristionchus pacificus</name>
    <name type="common">Parasitic nematode worm</name>
    <dbReference type="NCBI Taxonomy" id="54126"/>
    <lineage>
        <taxon>Eukaryota</taxon>
        <taxon>Metazoa</taxon>
        <taxon>Ecdysozoa</taxon>
        <taxon>Nematoda</taxon>
        <taxon>Chromadorea</taxon>
        <taxon>Rhabditida</taxon>
        <taxon>Rhabditina</taxon>
        <taxon>Diplogasteromorpha</taxon>
        <taxon>Diplogasteroidea</taxon>
        <taxon>Neodiplogasteridae</taxon>
        <taxon>Pristionchus</taxon>
    </lineage>
</organism>
<name>A0A2A6BTL6_PRIPA</name>
<reference evidence="1" key="2">
    <citation type="submission" date="2022-06" db="UniProtKB">
        <authorList>
            <consortium name="EnsemblMetazoa"/>
        </authorList>
    </citation>
    <scope>IDENTIFICATION</scope>
    <source>
        <strain evidence="1">PS312</strain>
    </source>
</reference>
<dbReference type="InterPro" id="IPR036397">
    <property type="entry name" value="RNaseH_sf"/>
</dbReference>
<dbReference type="InterPro" id="IPR038717">
    <property type="entry name" value="Tc1-like_DDE_dom"/>
</dbReference>
<evidence type="ECO:0000313" key="1">
    <source>
        <dbReference type="EnsemblMetazoa" id="PPA23624.1"/>
    </source>
</evidence>
<accession>A0A2A6BTL6</accession>
<sequence length="331" mass="38776">MKAPNDICRKEFMRDTSVLTAFKRDQREEIGDKKQYRSNVLGDKTEEVMEIVKKFFEEDDEEGDATEQDCIDFLQSEHGINIERGVLRNIKHAAGLKCYPEITVPEISAEQARKRFLFVHDLLEKKETFTQWIWSDESIIQIGASRRIITTTNKHDKRRFQGVRKFPRKVMCWAAITWDGPGPIAFLEKGETLDAPAYIGILEDFLVPFIDSWKGQSHRDQVVFQQDGASCHTAKVTKEKFKEWGLKVAPWAPASPDCNPIEYTWKDMKCWIRKNRKPKSEEEIRDAALYYWQHILTKERCRSHILHVKSNMVHIHRVHGGPIVDKWKYNN</sequence>
<dbReference type="PANTHER" id="PTHR23022:SF134">
    <property type="entry name" value="TRANSPOSABLE ELEMENT TC1 TRANSPOSASE"/>
    <property type="match status" value="1"/>
</dbReference>